<evidence type="ECO:0008006" key="5">
    <source>
        <dbReference type="Google" id="ProtNLM"/>
    </source>
</evidence>
<evidence type="ECO:0000256" key="1">
    <source>
        <dbReference type="SAM" id="MobiDB-lite"/>
    </source>
</evidence>
<evidence type="ECO:0000313" key="4">
    <source>
        <dbReference type="Proteomes" id="UP000176609"/>
    </source>
</evidence>
<dbReference type="AlphaFoldDB" id="A0A1F6APN5"/>
<proteinExistence type="predicted"/>
<keyword evidence="2" id="KW-0732">Signal</keyword>
<sequence>MIKKLISVSIGVGMVLTAITPAFAASGCQNGTTGKSSNNICNTILSKLKVLGLTNSGSVTHTVTKNAVSGDNVANNNTSSSGNVTVDSGNSSAEVNSVGSLNTGNIDVDQSDSTLEHVGTNNVTGESSNNTVNVTGDKTANLTVDNSGSVDHTVDVNARSGNNTVNNNTIAGGIRTGIANILSNLTSLQNDIIVKVTQ</sequence>
<accession>A0A1F6APN5</accession>
<feature type="chain" id="PRO_5009522997" description="Autotransporter adhesin" evidence="2">
    <location>
        <begin position="25"/>
        <end position="198"/>
    </location>
</feature>
<protein>
    <recommendedName>
        <fullName evidence="5">Autotransporter adhesin</fullName>
    </recommendedName>
</protein>
<comment type="caution">
    <text evidence="3">The sequence shown here is derived from an EMBL/GenBank/DDBJ whole genome shotgun (WGS) entry which is preliminary data.</text>
</comment>
<organism evidence="3 4">
    <name type="scientific">Candidatus Gottesmanbacteria bacterium RIFCSPLOWO2_01_FULL_39_12b</name>
    <dbReference type="NCBI Taxonomy" id="1798388"/>
    <lineage>
        <taxon>Bacteria</taxon>
        <taxon>Candidatus Gottesmaniibacteriota</taxon>
    </lineage>
</organism>
<feature type="signal peptide" evidence="2">
    <location>
        <begin position="1"/>
        <end position="24"/>
    </location>
</feature>
<evidence type="ECO:0000313" key="3">
    <source>
        <dbReference type="EMBL" id="OGG26628.1"/>
    </source>
</evidence>
<gene>
    <name evidence="3" type="ORF">A2960_00455</name>
</gene>
<feature type="region of interest" description="Disordered" evidence="1">
    <location>
        <begin position="71"/>
        <end position="101"/>
    </location>
</feature>
<name>A0A1F6APN5_9BACT</name>
<dbReference type="PROSITE" id="PS51257">
    <property type="entry name" value="PROKAR_LIPOPROTEIN"/>
    <property type="match status" value="1"/>
</dbReference>
<reference evidence="3 4" key="1">
    <citation type="journal article" date="2016" name="Nat. Commun.">
        <title>Thousands of microbial genomes shed light on interconnected biogeochemical processes in an aquifer system.</title>
        <authorList>
            <person name="Anantharaman K."/>
            <person name="Brown C.T."/>
            <person name="Hug L.A."/>
            <person name="Sharon I."/>
            <person name="Castelle C.J."/>
            <person name="Probst A.J."/>
            <person name="Thomas B.C."/>
            <person name="Singh A."/>
            <person name="Wilkins M.J."/>
            <person name="Karaoz U."/>
            <person name="Brodie E.L."/>
            <person name="Williams K.H."/>
            <person name="Hubbard S.S."/>
            <person name="Banfield J.F."/>
        </authorList>
    </citation>
    <scope>NUCLEOTIDE SEQUENCE [LARGE SCALE GENOMIC DNA]</scope>
</reference>
<dbReference type="Proteomes" id="UP000176609">
    <property type="component" value="Unassembled WGS sequence"/>
</dbReference>
<dbReference type="EMBL" id="MFJR01000007">
    <property type="protein sequence ID" value="OGG26628.1"/>
    <property type="molecule type" value="Genomic_DNA"/>
</dbReference>
<feature type="compositionally biased region" description="Low complexity" evidence="1">
    <location>
        <begin position="72"/>
        <end position="92"/>
    </location>
</feature>
<evidence type="ECO:0000256" key="2">
    <source>
        <dbReference type="SAM" id="SignalP"/>
    </source>
</evidence>